<evidence type="ECO:0000313" key="6">
    <source>
        <dbReference type="Proteomes" id="UP000079169"/>
    </source>
</evidence>
<gene>
    <name evidence="7" type="primary">LOC113466156</name>
</gene>
<keyword evidence="4 5" id="KW-0472">Membrane</keyword>
<sequence>MCLIRERVNGGYLYTTLLYNVSVSLALYGLFLSYFATRELLTPFDPVLKLCTIKRVIFLSFWQGKRFEFTL</sequence>
<evidence type="ECO:0000256" key="4">
    <source>
        <dbReference type="ARBA" id="ARBA00023136"/>
    </source>
</evidence>
<name>A0A3Q0ILI0_DIACI</name>
<keyword evidence="6" id="KW-1185">Reference proteome</keyword>
<dbReference type="KEGG" id="dci:113466156"/>
<proteinExistence type="predicted"/>
<evidence type="ECO:0000256" key="3">
    <source>
        <dbReference type="ARBA" id="ARBA00022989"/>
    </source>
</evidence>
<feature type="transmembrane region" description="Helical" evidence="5">
    <location>
        <begin position="12"/>
        <end position="36"/>
    </location>
</feature>
<reference evidence="7" key="1">
    <citation type="submission" date="2025-08" db="UniProtKB">
        <authorList>
            <consortium name="RefSeq"/>
        </authorList>
    </citation>
    <scope>IDENTIFICATION</scope>
</reference>
<dbReference type="RefSeq" id="XP_026677114.1">
    <property type="nucleotide sequence ID" value="XM_026821313.1"/>
</dbReference>
<dbReference type="PANTHER" id="PTHR23423">
    <property type="entry name" value="ORGANIC SOLUTE TRANSPORTER-RELATED"/>
    <property type="match status" value="1"/>
</dbReference>
<dbReference type="Proteomes" id="UP000079169">
    <property type="component" value="Unplaced"/>
</dbReference>
<comment type="subcellular location">
    <subcellularLocation>
        <location evidence="1">Membrane</location>
        <topology evidence="1">Multi-pass membrane protein</topology>
    </subcellularLocation>
</comment>
<evidence type="ECO:0000256" key="2">
    <source>
        <dbReference type="ARBA" id="ARBA00022692"/>
    </source>
</evidence>
<dbReference type="AlphaFoldDB" id="A0A3Q0ILI0"/>
<dbReference type="PaxDb" id="121845-A0A3Q0ILI0"/>
<evidence type="ECO:0000256" key="5">
    <source>
        <dbReference type="SAM" id="Phobius"/>
    </source>
</evidence>
<evidence type="ECO:0000256" key="1">
    <source>
        <dbReference type="ARBA" id="ARBA00004141"/>
    </source>
</evidence>
<keyword evidence="3 5" id="KW-1133">Transmembrane helix</keyword>
<dbReference type="GeneID" id="113466156"/>
<protein>
    <submittedName>
        <fullName evidence="7">Transmembrane protein 184A-like</fullName>
    </submittedName>
</protein>
<accession>A0A3Q0ILI0</accession>
<keyword evidence="2 5" id="KW-0812">Transmembrane</keyword>
<dbReference type="STRING" id="121845.A0A3Q0ILI0"/>
<dbReference type="InterPro" id="IPR005178">
    <property type="entry name" value="Ostalpha/TMEM184C"/>
</dbReference>
<dbReference type="GO" id="GO:0016020">
    <property type="term" value="C:membrane"/>
    <property type="evidence" value="ECO:0007669"/>
    <property type="project" value="UniProtKB-SubCell"/>
</dbReference>
<organism evidence="6 7">
    <name type="scientific">Diaphorina citri</name>
    <name type="common">Asian citrus psyllid</name>
    <dbReference type="NCBI Taxonomy" id="121845"/>
    <lineage>
        <taxon>Eukaryota</taxon>
        <taxon>Metazoa</taxon>
        <taxon>Ecdysozoa</taxon>
        <taxon>Arthropoda</taxon>
        <taxon>Hexapoda</taxon>
        <taxon>Insecta</taxon>
        <taxon>Pterygota</taxon>
        <taxon>Neoptera</taxon>
        <taxon>Paraneoptera</taxon>
        <taxon>Hemiptera</taxon>
        <taxon>Sternorrhyncha</taxon>
        <taxon>Psylloidea</taxon>
        <taxon>Psyllidae</taxon>
        <taxon>Diaphorininae</taxon>
        <taxon>Diaphorina</taxon>
    </lineage>
</organism>
<evidence type="ECO:0000313" key="7">
    <source>
        <dbReference type="RefSeq" id="XP_026677114.1"/>
    </source>
</evidence>
<dbReference type="Pfam" id="PF03619">
    <property type="entry name" value="Solute_trans_a"/>
    <property type="match status" value="1"/>
</dbReference>